<organism evidence="2 3">
    <name type="scientific">Tengunoibacter tsumagoiensis</name>
    <dbReference type="NCBI Taxonomy" id="2014871"/>
    <lineage>
        <taxon>Bacteria</taxon>
        <taxon>Bacillati</taxon>
        <taxon>Chloroflexota</taxon>
        <taxon>Ktedonobacteria</taxon>
        <taxon>Ktedonobacterales</taxon>
        <taxon>Dictyobacteraceae</taxon>
        <taxon>Tengunoibacter</taxon>
    </lineage>
</organism>
<dbReference type="SUPFAM" id="SSF68912">
    <property type="entry name" value="Rho N-terminal domain-like"/>
    <property type="match status" value="1"/>
</dbReference>
<accession>A0A402A255</accession>
<evidence type="ECO:0000313" key="3">
    <source>
        <dbReference type="Proteomes" id="UP000287352"/>
    </source>
</evidence>
<dbReference type="SMART" id="SM00959">
    <property type="entry name" value="Rho_N"/>
    <property type="match status" value="1"/>
</dbReference>
<comment type="caution">
    <text evidence="2">The sequence shown here is derived from an EMBL/GenBank/DDBJ whole genome shotgun (WGS) entry which is preliminary data.</text>
</comment>
<dbReference type="Gene3D" id="1.10.720.10">
    <property type="match status" value="1"/>
</dbReference>
<dbReference type="EMBL" id="BIFR01000001">
    <property type="protein sequence ID" value="GCE13129.1"/>
    <property type="molecule type" value="Genomic_DNA"/>
</dbReference>
<keyword evidence="3" id="KW-1185">Reference proteome</keyword>
<evidence type="ECO:0000259" key="1">
    <source>
        <dbReference type="SMART" id="SM00959"/>
    </source>
</evidence>
<gene>
    <name evidence="2" type="ORF">KTT_29880</name>
</gene>
<dbReference type="AlphaFoldDB" id="A0A402A255"/>
<proteinExistence type="predicted"/>
<name>A0A402A255_9CHLR</name>
<dbReference type="Proteomes" id="UP000287352">
    <property type="component" value="Unassembled WGS sequence"/>
</dbReference>
<dbReference type="InterPro" id="IPR011112">
    <property type="entry name" value="Rho-like_N"/>
</dbReference>
<evidence type="ECO:0000313" key="2">
    <source>
        <dbReference type="EMBL" id="GCE13129.1"/>
    </source>
</evidence>
<dbReference type="InterPro" id="IPR036269">
    <property type="entry name" value="Rho_N_sf"/>
</dbReference>
<sequence>MKNRLTSTDLEKMKTHELAELLTDVVLLLKRLPDVPFQNLVMHQLESTSAPRLTSEASSPLELPLAVTSLTDSELKKKTVPELKKIAKELHIRYAADSKKADLIEKIVRHSGHTHSEQYLIQDL</sequence>
<dbReference type="Pfam" id="PF07498">
    <property type="entry name" value="Rho_N"/>
    <property type="match status" value="1"/>
</dbReference>
<protein>
    <recommendedName>
        <fullName evidence="1">Rho termination factor-like N-terminal domain-containing protein</fullName>
    </recommendedName>
</protein>
<reference evidence="3" key="1">
    <citation type="submission" date="2018-12" db="EMBL/GenBank/DDBJ databases">
        <title>Tengunoibacter tsumagoiensis gen. nov., sp. nov., Dictyobacter kobayashii sp. nov., D. alpinus sp. nov., and D. joshuensis sp. nov. and description of Dictyobacteraceae fam. nov. within the order Ktedonobacterales isolated from Tengu-no-mugimeshi.</title>
        <authorList>
            <person name="Wang C.M."/>
            <person name="Zheng Y."/>
            <person name="Sakai Y."/>
            <person name="Toyoda A."/>
            <person name="Minakuchi Y."/>
            <person name="Abe K."/>
            <person name="Yokota A."/>
            <person name="Yabe S."/>
        </authorList>
    </citation>
    <scope>NUCLEOTIDE SEQUENCE [LARGE SCALE GENOMIC DNA]</scope>
    <source>
        <strain evidence="3">Uno3</strain>
    </source>
</reference>
<dbReference type="GO" id="GO:0006353">
    <property type="term" value="P:DNA-templated transcription termination"/>
    <property type="evidence" value="ECO:0007669"/>
    <property type="project" value="InterPro"/>
</dbReference>
<dbReference type="RefSeq" id="WP_126580682.1">
    <property type="nucleotide sequence ID" value="NZ_BIFR01000001.1"/>
</dbReference>
<feature type="domain" description="Rho termination factor-like N-terminal" evidence="1">
    <location>
        <begin position="74"/>
        <end position="112"/>
    </location>
</feature>